<dbReference type="InParanoid" id="E2AVU1"/>
<evidence type="ECO:0000256" key="1">
    <source>
        <dbReference type="SAM" id="MobiDB-lite"/>
    </source>
</evidence>
<dbReference type="EMBL" id="GL443213">
    <property type="protein sequence ID" value="EFN62363.1"/>
    <property type="molecule type" value="Genomic_DNA"/>
</dbReference>
<keyword evidence="3" id="KW-1185">Reference proteome</keyword>
<gene>
    <name evidence="2" type="ORF">EAG_01553</name>
</gene>
<accession>E2AVU1</accession>
<dbReference type="Proteomes" id="UP000000311">
    <property type="component" value="Unassembled WGS sequence"/>
</dbReference>
<proteinExistence type="predicted"/>
<reference evidence="2 3" key="1">
    <citation type="journal article" date="2010" name="Science">
        <title>Genomic comparison of the ants Camponotus floridanus and Harpegnathos saltator.</title>
        <authorList>
            <person name="Bonasio R."/>
            <person name="Zhang G."/>
            <person name="Ye C."/>
            <person name="Mutti N.S."/>
            <person name="Fang X."/>
            <person name="Qin N."/>
            <person name="Donahue G."/>
            <person name="Yang P."/>
            <person name="Li Q."/>
            <person name="Li C."/>
            <person name="Zhang P."/>
            <person name="Huang Z."/>
            <person name="Berger S.L."/>
            <person name="Reinberg D."/>
            <person name="Wang J."/>
            <person name="Liebig J."/>
        </authorList>
    </citation>
    <scope>NUCLEOTIDE SEQUENCE [LARGE SCALE GENOMIC DNA]</scope>
    <source>
        <strain evidence="3">C129</strain>
    </source>
</reference>
<name>E2AVU1_CAMFO</name>
<feature type="region of interest" description="Disordered" evidence="1">
    <location>
        <begin position="130"/>
        <end position="149"/>
    </location>
</feature>
<sequence>MIAMPTGKERIKLQIIHLLSLFSLNKSRARSIAGPMQSPLIDDEMRALLIGMHGKPWASINRTADGICGAGGTHASLRIPVVIRQPLRMHTYAYASDETVKCDINARARWVFTYGWETYNFLIKRNKRSAEMTERKKRQHGRKKNEGKDTYGDKFQVENIFRRNLGIIVGIKYRYTNNYSFITPAVKRVHDLHVNKRRYQAIPFAGSAVSDDVRFSSNSRLSDKTTIAYNEQITSRDNFFYDRRIPNKTLLLGEWPMLLHVDYEEMGGHENVSSIFISVQSVLFFTQLYETTSPCIDYTIIIVERQCVNNSTGVNCLNQRGKTNEPRVYHKELEYATPEMTEEDLPSSRRELVTDENVGLLRKPYKSAG</sequence>
<organism evidence="3">
    <name type="scientific">Camponotus floridanus</name>
    <name type="common">Florida carpenter ant</name>
    <dbReference type="NCBI Taxonomy" id="104421"/>
    <lineage>
        <taxon>Eukaryota</taxon>
        <taxon>Metazoa</taxon>
        <taxon>Ecdysozoa</taxon>
        <taxon>Arthropoda</taxon>
        <taxon>Hexapoda</taxon>
        <taxon>Insecta</taxon>
        <taxon>Pterygota</taxon>
        <taxon>Neoptera</taxon>
        <taxon>Endopterygota</taxon>
        <taxon>Hymenoptera</taxon>
        <taxon>Apocrita</taxon>
        <taxon>Aculeata</taxon>
        <taxon>Formicoidea</taxon>
        <taxon>Formicidae</taxon>
        <taxon>Formicinae</taxon>
        <taxon>Camponotus</taxon>
    </lineage>
</organism>
<evidence type="ECO:0000313" key="3">
    <source>
        <dbReference type="Proteomes" id="UP000000311"/>
    </source>
</evidence>
<dbReference type="AlphaFoldDB" id="E2AVU1"/>
<protein>
    <submittedName>
        <fullName evidence="2">Uncharacterized protein</fullName>
    </submittedName>
</protein>
<evidence type="ECO:0000313" key="2">
    <source>
        <dbReference type="EMBL" id="EFN62363.1"/>
    </source>
</evidence>